<organism evidence="7">
    <name type="scientific">Arabidopsis lyrata subsp. lyrata</name>
    <name type="common">Lyre-leaved rock-cress</name>
    <dbReference type="NCBI Taxonomy" id="81972"/>
    <lineage>
        <taxon>Eukaryota</taxon>
        <taxon>Viridiplantae</taxon>
        <taxon>Streptophyta</taxon>
        <taxon>Embryophyta</taxon>
        <taxon>Tracheophyta</taxon>
        <taxon>Spermatophyta</taxon>
        <taxon>Magnoliopsida</taxon>
        <taxon>eudicotyledons</taxon>
        <taxon>Gunneridae</taxon>
        <taxon>Pentapetalae</taxon>
        <taxon>rosids</taxon>
        <taxon>malvids</taxon>
        <taxon>Brassicales</taxon>
        <taxon>Brassicaceae</taxon>
        <taxon>Camelineae</taxon>
        <taxon>Arabidopsis</taxon>
    </lineage>
</organism>
<dbReference type="AlphaFoldDB" id="D7LBV9"/>
<dbReference type="Gene3D" id="3.30.40.10">
    <property type="entry name" value="Zinc/RING finger domain, C3HC4 (zinc finger)"/>
    <property type="match status" value="1"/>
</dbReference>
<feature type="domain" description="RING-type" evidence="5">
    <location>
        <begin position="28"/>
        <end position="71"/>
    </location>
</feature>
<evidence type="ECO:0000256" key="1">
    <source>
        <dbReference type="ARBA" id="ARBA00022723"/>
    </source>
</evidence>
<dbReference type="InterPro" id="IPR013083">
    <property type="entry name" value="Znf_RING/FYVE/PHD"/>
</dbReference>
<dbReference type="PROSITE" id="PS50089">
    <property type="entry name" value="ZF_RING_2"/>
    <property type="match status" value="1"/>
</dbReference>
<evidence type="ECO:0000256" key="3">
    <source>
        <dbReference type="ARBA" id="ARBA00022833"/>
    </source>
</evidence>
<dbReference type="Pfam" id="PF00097">
    <property type="entry name" value="zf-C3HC4"/>
    <property type="match status" value="1"/>
</dbReference>
<dbReference type="GO" id="GO:0008270">
    <property type="term" value="F:zinc ion binding"/>
    <property type="evidence" value="ECO:0007669"/>
    <property type="project" value="UniProtKB-KW"/>
</dbReference>
<evidence type="ECO:0000313" key="6">
    <source>
        <dbReference type="EMBL" id="EFH56418.1"/>
    </source>
</evidence>
<name>D7LBV9_ARALL</name>
<dbReference type="PROSITE" id="PS00518">
    <property type="entry name" value="ZF_RING_1"/>
    <property type="match status" value="1"/>
</dbReference>
<dbReference type="Proteomes" id="UP000008694">
    <property type="component" value="Unassembled WGS sequence"/>
</dbReference>
<sequence>MVSSSSESRTTTTAIEDIQKKPLIAIQCRRCLSDSSPVVIVNPCDHRFCVKCILFLWSRQKQREPCVCPLDGEKIILYSFFNLY</sequence>
<gene>
    <name evidence="6" type="ORF">ARALYDRAFT_903951</name>
</gene>
<reference evidence="7" key="1">
    <citation type="journal article" date="2011" name="Nat. Genet.">
        <title>The Arabidopsis lyrata genome sequence and the basis of rapid genome size change.</title>
        <authorList>
            <person name="Hu T.T."/>
            <person name="Pattyn P."/>
            <person name="Bakker E.G."/>
            <person name="Cao J."/>
            <person name="Cheng J.-F."/>
            <person name="Clark R.M."/>
            <person name="Fahlgren N."/>
            <person name="Fawcett J.A."/>
            <person name="Grimwood J."/>
            <person name="Gundlach H."/>
            <person name="Haberer G."/>
            <person name="Hollister J.D."/>
            <person name="Ossowski S."/>
            <person name="Ottilar R.P."/>
            <person name="Salamov A.A."/>
            <person name="Schneeberger K."/>
            <person name="Spannagl M."/>
            <person name="Wang X."/>
            <person name="Yang L."/>
            <person name="Nasrallah M.E."/>
            <person name="Bergelson J."/>
            <person name="Carrington J.C."/>
            <person name="Gaut B.S."/>
            <person name="Schmutz J."/>
            <person name="Mayer K.F.X."/>
            <person name="Van de Peer Y."/>
            <person name="Grigoriev I.V."/>
            <person name="Nordborg M."/>
            <person name="Weigel D."/>
            <person name="Guo Y.-L."/>
        </authorList>
    </citation>
    <scope>NUCLEOTIDE SEQUENCE [LARGE SCALE GENOMIC DNA]</scope>
    <source>
        <strain evidence="7">cv. MN47</strain>
    </source>
</reference>
<evidence type="ECO:0000256" key="4">
    <source>
        <dbReference type="PROSITE-ProRule" id="PRU00175"/>
    </source>
</evidence>
<protein>
    <recommendedName>
        <fullName evidence="5">RING-type domain-containing protein</fullName>
    </recommendedName>
</protein>
<evidence type="ECO:0000256" key="2">
    <source>
        <dbReference type="ARBA" id="ARBA00022771"/>
    </source>
</evidence>
<proteinExistence type="predicted"/>
<dbReference type="SMART" id="SM00184">
    <property type="entry name" value="RING"/>
    <property type="match status" value="1"/>
</dbReference>
<dbReference type="SUPFAM" id="SSF57850">
    <property type="entry name" value="RING/U-box"/>
    <property type="match status" value="1"/>
</dbReference>
<evidence type="ECO:0000313" key="7">
    <source>
        <dbReference type="Proteomes" id="UP000008694"/>
    </source>
</evidence>
<keyword evidence="1" id="KW-0479">Metal-binding</keyword>
<dbReference type="InterPro" id="IPR018957">
    <property type="entry name" value="Znf_C3HC4_RING-type"/>
</dbReference>
<keyword evidence="7" id="KW-1185">Reference proteome</keyword>
<dbReference type="InterPro" id="IPR001841">
    <property type="entry name" value="Znf_RING"/>
</dbReference>
<dbReference type="HOGENOM" id="CLU_2530547_0_0_1"/>
<evidence type="ECO:0000259" key="5">
    <source>
        <dbReference type="PROSITE" id="PS50089"/>
    </source>
</evidence>
<keyword evidence="2 4" id="KW-0863">Zinc-finger</keyword>
<dbReference type="Gramene" id="scaffold_403452.1">
    <property type="protein sequence ID" value="scaffold_403452.1"/>
    <property type="gene ID" value="scaffold_403452.1"/>
</dbReference>
<keyword evidence="3" id="KW-0862">Zinc</keyword>
<dbReference type="EMBL" id="GL348716">
    <property type="protein sequence ID" value="EFH56418.1"/>
    <property type="molecule type" value="Genomic_DNA"/>
</dbReference>
<dbReference type="InterPro" id="IPR017907">
    <property type="entry name" value="Znf_RING_CS"/>
</dbReference>
<accession>D7LBV9</accession>